<dbReference type="OrthoDB" id="1491557at2"/>
<evidence type="ECO:0000313" key="5">
    <source>
        <dbReference type="Proteomes" id="UP000038055"/>
    </source>
</evidence>
<dbReference type="AlphaFoldDB" id="A0A0B7HXI7"/>
<dbReference type="Gene3D" id="2.50.20.10">
    <property type="entry name" value="Lipoprotein localisation LolA/LolB/LppX"/>
    <property type="match status" value="1"/>
</dbReference>
<evidence type="ECO:0000256" key="2">
    <source>
        <dbReference type="SAM" id="SignalP"/>
    </source>
</evidence>
<proteinExistence type="predicted"/>
<dbReference type="EMBL" id="CDOG01000013">
    <property type="protein sequence ID" value="CEN36788.1"/>
    <property type="molecule type" value="Genomic_DNA"/>
</dbReference>
<organism evidence="3 5">
    <name type="scientific">Capnocytophaga cynodegmi</name>
    <dbReference type="NCBI Taxonomy" id="28189"/>
    <lineage>
        <taxon>Bacteria</taxon>
        <taxon>Pseudomonadati</taxon>
        <taxon>Bacteroidota</taxon>
        <taxon>Flavobacteriia</taxon>
        <taxon>Flavobacteriales</taxon>
        <taxon>Flavobacteriaceae</taxon>
        <taxon>Capnocytophaga</taxon>
    </lineage>
</organism>
<dbReference type="InterPro" id="IPR004564">
    <property type="entry name" value="OM_lipoprot_carrier_LolA-like"/>
</dbReference>
<reference evidence="5 6" key="1">
    <citation type="submission" date="2015-01" db="EMBL/GenBank/DDBJ databases">
        <authorList>
            <person name="MANFREDI Pablo"/>
        </authorList>
    </citation>
    <scope>NUCLEOTIDE SEQUENCE [LARGE SCALE GENOMIC DNA]</scope>
    <source>
        <strain evidence="4 6">Ccy74</strain>
        <strain evidence="3 5">Ccyn2B</strain>
    </source>
</reference>
<dbReference type="Proteomes" id="UP000038083">
    <property type="component" value="Unassembled WGS sequence"/>
</dbReference>
<dbReference type="EMBL" id="CDOD01000026">
    <property type="protein sequence ID" value="CEN36436.1"/>
    <property type="molecule type" value="Genomic_DNA"/>
</dbReference>
<dbReference type="eggNOG" id="COG2834">
    <property type="taxonomic scope" value="Bacteria"/>
</dbReference>
<evidence type="ECO:0000256" key="1">
    <source>
        <dbReference type="ARBA" id="ARBA00022729"/>
    </source>
</evidence>
<accession>A0A0B7HXI7</accession>
<dbReference type="PANTHER" id="PTHR35869:SF1">
    <property type="entry name" value="OUTER-MEMBRANE LIPOPROTEIN CARRIER PROTEIN"/>
    <property type="match status" value="1"/>
</dbReference>
<dbReference type="RefSeq" id="WP_018278573.1">
    <property type="nucleotide sequence ID" value="NZ_BOQG01000005.1"/>
</dbReference>
<dbReference type="CDD" id="cd16325">
    <property type="entry name" value="LolA"/>
    <property type="match status" value="1"/>
</dbReference>
<dbReference type="STRING" id="28189.CCYN74_200013"/>
<feature type="chain" id="PRO_5007391357" description="Outer membrane lipoprotein carrier protein LolA" evidence="2">
    <location>
        <begin position="19"/>
        <end position="214"/>
    </location>
</feature>
<sequence length="214" mass="24793">MKKIFLVFIALCGFFANGQNSDRAKKMLDEVYSKITSYENIYIDFKYNLDNMAENISQETKGNVTLAKNKYVLNYLGSTRIYDGNKTYTIVPENEEVVIETTSNEDDAAITPSKMLTFYKKGYNYKWDIEQNVRGRKIQYIELKPQKANSEIKQILLGIDVQTKHIYNLIEIGKNGTKTTITVTSFKTNQPVPANLFKFDKEKYKKEGYYISEL</sequence>
<dbReference type="Pfam" id="PF03548">
    <property type="entry name" value="LolA"/>
    <property type="match status" value="1"/>
</dbReference>
<protein>
    <recommendedName>
        <fullName evidence="7">Outer membrane lipoprotein carrier protein LolA</fullName>
    </recommendedName>
</protein>
<evidence type="ECO:0000313" key="4">
    <source>
        <dbReference type="EMBL" id="CEN36788.1"/>
    </source>
</evidence>
<evidence type="ECO:0008006" key="7">
    <source>
        <dbReference type="Google" id="ProtNLM"/>
    </source>
</evidence>
<gene>
    <name evidence="3" type="ORF">CCYN2B_320022</name>
    <name evidence="4" type="ORF">CCYN74_200013</name>
</gene>
<evidence type="ECO:0000313" key="3">
    <source>
        <dbReference type="EMBL" id="CEN36436.1"/>
    </source>
</evidence>
<dbReference type="SUPFAM" id="SSF89392">
    <property type="entry name" value="Prokaryotic lipoproteins and lipoprotein localization factors"/>
    <property type="match status" value="1"/>
</dbReference>
<dbReference type="Proteomes" id="UP000038055">
    <property type="component" value="Unassembled WGS sequence"/>
</dbReference>
<feature type="signal peptide" evidence="2">
    <location>
        <begin position="1"/>
        <end position="18"/>
    </location>
</feature>
<evidence type="ECO:0000313" key="6">
    <source>
        <dbReference type="Proteomes" id="UP000038083"/>
    </source>
</evidence>
<keyword evidence="5" id="KW-1185">Reference proteome</keyword>
<dbReference type="InterPro" id="IPR029046">
    <property type="entry name" value="LolA/LolB/LppX"/>
</dbReference>
<dbReference type="PANTHER" id="PTHR35869">
    <property type="entry name" value="OUTER-MEMBRANE LIPOPROTEIN CARRIER PROTEIN"/>
    <property type="match status" value="1"/>
</dbReference>
<name>A0A0B7HXI7_9FLAO</name>
<keyword evidence="1 2" id="KW-0732">Signal</keyword>